<keyword evidence="4" id="KW-0677">Repeat</keyword>
<dbReference type="InterPro" id="IPR001680">
    <property type="entry name" value="WD40_rpt"/>
</dbReference>
<reference evidence="7" key="1">
    <citation type="submission" date="2022-03" db="EMBL/GenBank/DDBJ databases">
        <authorList>
            <person name="Legras J.-L."/>
            <person name="Devillers H."/>
            <person name="Grondin C."/>
        </authorList>
    </citation>
    <scope>NUCLEOTIDE SEQUENCE</scope>
    <source>
        <strain evidence="7">CLIB 1423</strain>
    </source>
</reference>
<dbReference type="EMBL" id="CAKXYY010000016">
    <property type="protein sequence ID" value="CAH2354441.1"/>
    <property type="molecule type" value="Genomic_DNA"/>
</dbReference>
<dbReference type="Gene3D" id="2.130.10.10">
    <property type="entry name" value="YVTN repeat-like/Quinoprotein amine dehydrogenase"/>
    <property type="match status" value="1"/>
</dbReference>
<dbReference type="InterPro" id="IPR037867">
    <property type="entry name" value="Swd2/WDR82"/>
</dbReference>
<evidence type="ECO:0000256" key="4">
    <source>
        <dbReference type="ARBA" id="ARBA00022737"/>
    </source>
</evidence>
<dbReference type="SMART" id="SM00320">
    <property type="entry name" value="WD40"/>
    <property type="match status" value="4"/>
</dbReference>
<keyword evidence="5" id="KW-0539">Nucleus</keyword>
<dbReference type="SUPFAM" id="SSF50978">
    <property type="entry name" value="WD40 repeat-like"/>
    <property type="match status" value="1"/>
</dbReference>
<dbReference type="PROSITE" id="PS50294">
    <property type="entry name" value="WD_REPEATS_REGION"/>
    <property type="match status" value="1"/>
</dbReference>
<dbReference type="InterPro" id="IPR015943">
    <property type="entry name" value="WD40/YVTN_repeat-like_dom_sf"/>
</dbReference>
<accession>A0A9P0QTU2</accession>
<dbReference type="PROSITE" id="PS50082">
    <property type="entry name" value="WD_REPEATS_2"/>
    <property type="match status" value="1"/>
</dbReference>
<dbReference type="GO" id="GO:0048188">
    <property type="term" value="C:Set1C/COMPASS complex"/>
    <property type="evidence" value="ECO:0007669"/>
    <property type="project" value="TreeGrafter"/>
</dbReference>
<dbReference type="InterPro" id="IPR036322">
    <property type="entry name" value="WD40_repeat_dom_sf"/>
</dbReference>
<evidence type="ECO:0000313" key="8">
    <source>
        <dbReference type="Proteomes" id="UP000837801"/>
    </source>
</evidence>
<comment type="caution">
    <text evidence="7">The sequence shown here is derived from an EMBL/GenBank/DDBJ whole genome shotgun (WGS) entry which is preliminary data.</text>
</comment>
<evidence type="ECO:0000256" key="5">
    <source>
        <dbReference type="ARBA" id="ARBA00023242"/>
    </source>
</evidence>
<dbReference type="PANTHER" id="PTHR19861">
    <property type="entry name" value="WD40 REPEAT PROTEIN SWD2"/>
    <property type="match status" value="1"/>
</dbReference>
<evidence type="ECO:0000256" key="1">
    <source>
        <dbReference type="ARBA" id="ARBA00004123"/>
    </source>
</evidence>
<dbReference type="PANTHER" id="PTHR19861:SF0">
    <property type="entry name" value="WD REPEAT-CONTAINING PROTEIN 82"/>
    <property type="match status" value="1"/>
</dbReference>
<keyword evidence="8" id="KW-1185">Reference proteome</keyword>
<dbReference type="Pfam" id="PF00400">
    <property type="entry name" value="WD40"/>
    <property type="match status" value="2"/>
</dbReference>
<keyword evidence="3 6" id="KW-0853">WD repeat</keyword>
<evidence type="ECO:0000256" key="6">
    <source>
        <dbReference type="PROSITE-ProRule" id="PRU00221"/>
    </source>
</evidence>
<organism evidence="7 8">
    <name type="scientific">[Candida] railenensis</name>
    <dbReference type="NCBI Taxonomy" id="45579"/>
    <lineage>
        <taxon>Eukaryota</taxon>
        <taxon>Fungi</taxon>
        <taxon>Dikarya</taxon>
        <taxon>Ascomycota</taxon>
        <taxon>Saccharomycotina</taxon>
        <taxon>Pichiomycetes</taxon>
        <taxon>Debaryomycetaceae</taxon>
        <taxon>Kurtzmaniella</taxon>
    </lineage>
</organism>
<protein>
    <submittedName>
        <fullName evidence="7">COMPASS component Swd2p</fullName>
    </submittedName>
</protein>
<evidence type="ECO:0000256" key="2">
    <source>
        <dbReference type="ARBA" id="ARBA00005616"/>
    </source>
</evidence>
<evidence type="ECO:0000256" key="3">
    <source>
        <dbReference type="ARBA" id="ARBA00022574"/>
    </source>
</evidence>
<comment type="subcellular location">
    <subcellularLocation>
        <location evidence="1">Nucleus</location>
    </subcellularLocation>
</comment>
<feature type="repeat" description="WD" evidence="6">
    <location>
        <begin position="129"/>
        <end position="170"/>
    </location>
</feature>
<sequence>MYSPSINSTSNSSSTLQISPAVVKSFTPTKRFNYHKEASITSLDYDDSGQFLISAGIDKSIQLYDNHKGIHIKDIQSQKYGAHLAKFTHLNKNCLYASTPVGTSNLQEVDHDNSIRYLSLDDNQYLRYFKGHKETVISLEVDPVHDTFLSSSMDLTVKMWDLRSSNPTGNIDTGSPSIVAYDPMGVIFVVGKYSTSTIEFYDITNFDKKPFLTSKVESSIPCKWNKLEFSNNGKLLLVCTNSDNHYIVDAFSGQPLCVLHVPDGAMEFKYPFNGSSTFTPCGRFVLVGSSQHEVHVFDVSSIKTTEGGNDTVETSYKVIKPLKVIETSQGIPKILAFNPKLLTFASADTTVSLWQPLIE</sequence>
<dbReference type="Proteomes" id="UP000837801">
    <property type="component" value="Unassembled WGS sequence"/>
</dbReference>
<evidence type="ECO:0000313" key="7">
    <source>
        <dbReference type="EMBL" id="CAH2354441.1"/>
    </source>
</evidence>
<proteinExistence type="inferred from homology"/>
<name>A0A9P0QTU2_9ASCO</name>
<dbReference type="GO" id="GO:0016070">
    <property type="term" value="P:RNA metabolic process"/>
    <property type="evidence" value="ECO:0007669"/>
    <property type="project" value="UniProtKB-ARBA"/>
</dbReference>
<dbReference type="OrthoDB" id="27537at2759"/>
<gene>
    <name evidence="7" type="ORF">CLIB1423_16S02740</name>
</gene>
<comment type="similarity">
    <text evidence="2">Belongs to the WD repeat SWD2 family.</text>
</comment>
<dbReference type="GO" id="GO:0003682">
    <property type="term" value="F:chromatin binding"/>
    <property type="evidence" value="ECO:0007669"/>
    <property type="project" value="TreeGrafter"/>
</dbReference>
<dbReference type="AlphaFoldDB" id="A0A9P0QTU2"/>